<dbReference type="SUPFAM" id="SSF55811">
    <property type="entry name" value="Nudix"/>
    <property type="match status" value="1"/>
</dbReference>
<dbReference type="PROSITE" id="PS51462">
    <property type="entry name" value="NUDIX"/>
    <property type="match status" value="1"/>
</dbReference>
<dbReference type="InterPro" id="IPR015797">
    <property type="entry name" value="NUDIX_hydrolase-like_dom_sf"/>
</dbReference>
<keyword evidence="2" id="KW-0812">Transmembrane</keyword>
<dbReference type="GO" id="GO:0010945">
    <property type="term" value="F:coenzyme A diphosphatase activity"/>
    <property type="evidence" value="ECO:0007669"/>
    <property type="project" value="InterPro"/>
</dbReference>
<dbReference type="AlphaFoldDB" id="A0A1R1YQ57"/>
<sequence length="521" mass="57836">MIDKYDSGSSAAARGGHKEAEIMFIERAVYKGDRFSGQIGFPGGKHEKGDADDVATAIRETSEEIGWNLGDSDQFVYLGEFEDLSTSAGVIRPKKPKMVISPQVFVKLGKGVGGELSKVAMFSNGYSRSINNCELSRYGDSGYFKDSSNSEYTRHANTSASPQLDNDTVNKLDISSGEVNSVNFVNLTTILKFVEQANYNIPNSPFTMTLRTLQKRGLPQTSPPSTSSPDKIEHSASSIKIRFGPKKVFSTLSGYNIADPVKQKPDTESIRDLVAKKFSELANSALVSAMGNYYYYCYPMEISRRFPNQETAKAHKRNHIIDMDSDVEQETSNDHVQWNASNNSNPVSTSPSKFGVSKKFGKFASSTHIYLWGLTLTMLTDLIDHALLHPQVYTPSPQRPDTISTTLTDKQHNSQEQQIGRQLLQHGVSPHYIGMSGHWPLLDKSKWPDTNFLLYVIQSSYLFGYGGNPLARRPFNLANTGRGFESYYLALTLAITSSIAARSVALYLLAKYSFKFLKSML</sequence>
<feature type="transmembrane region" description="Helical" evidence="2">
    <location>
        <begin position="487"/>
        <end position="510"/>
    </location>
</feature>
<dbReference type="PANTHER" id="PTHR12992">
    <property type="entry name" value="NUDIX HYDROLASE"/>
    <property type="match status" value="1"/>
</dbReference>
<dbReference type="InterPro" id="IPR045121">
    <property type="entry name" value="CoAse"/>
</dbReference>
<keyword evidence="5" id="KW-1185">Reference proteome</keyword>
<evidence type="ECO:0000313" key="5">
    <source>
        <dbReference type="Proteomes" id="UP000187429"/>
    </source>
</evidence>
<dbReference type="Proteomes" id="UP000187429">
    <property type="component" value="Unassembled WGS sequence"/>
</dbReference>
<feature type="domain" description="Nudix hydrolase" evidence="3">
    <location>
        <begin position="4"/>
        <end position="209"/>
    </location>
</feature>
<gene>
    <name evidence="4" type="ORF">AYI69_g1478</name>
</gene>
<evidence type="ECO:0000256" key="1">
    <source>
        <dbReference type="SAM" id="MobiDB-lite"/>
    </source>
</evidence>
<proteinExistence type="predicted"/>
<feature type="region of interest" description="Disordered" evidence="1">
    <location>
        <begin position="215"/>
        <end position="235"/>
    </location>
</feature>
<protein>
    <recommendedName>
        <fullName evidence="3">Nudix hydrolase domain-containing protein</fullName>
    </recommendedName>
</protein>
<comment type="caution">
    <text evidence="4">The sequence shown here is derived from an EMBL/GenBank/DDBJ whole genome shotgun (WGS) entry which is preliminary data.</text>
</comment>
<evidence type="ECO:0000259" key="3">
    <source>
        <dbReference type="PROSITE" id="PS51462"/>
    </source>
</evidence>
<name>A0A1R1YQ57_9FUNG</name>
<accession>A0A1R1YQ57</accession>
<reference evidence="5" key="1">
    <citation type="submission" date="2017-01" db="EMBL/GenBank/DDBJ databases">
        <authorList>
            <person name="Wang Y."/>
            <person name="White M."/>
            <person name="Kvist S."/>
            <person name="Moncalvo J.-M."/>
        </authorList>
    </citation>
    <scope>NUCLEOTIDE SEQUENCE [LARGE SCALE GENOMIC DNA]</scope>
    <source>
        <strain evidence="5">ID-206-W2</strain>
    </source>
</reference>
<organism evidence="4 5">
    <name type="scientific">Smittium culicis</name>
    <dbReference type="NCBI Taxonomy" id="133412"/>
    <lineage>
        <taxon>Eukaryota</taxon>
        <taxon>Fungi</taxon>
        <taxon>Fungi incertae sedis</taxon>
        <taxon>Zoopagomycota</taxon>
        <taxon>Kickxellomycotina</taxon>
        <taxon>Harpellomycetes</taxon>
        <taxon>Harpellales</taxon>
        <taxon>Legeriomycetaceae</taxon>
        <taxon>Smittium</taxon>
    </lineage>
</organism>
<dbReference type="EMBL" id="LSSM01000403">
    <property type="protein sequence ID" value="OMJ29027.1"/>
    <property type="molecule type" value="Genomic_DNA"/>
</dbReference>
<keyword evidence="2" id="KW-0472">Membrane</keyword>
<evidence type="ECO:0000256" key="2">
    <source>
        <dbReference type="SAM" id="Phobius"/>
    </source>
</evidence>
<dbReference type="OrthoDB" id="77989at2759"/>
<dbReference type="InterPro" id="IPR000086">
    <property type="entry name" value="NUDIX_hydrolase_dom"/>
</dbReference>
<feature type="compositionally biased region" description="Low complexity" evidence="1">
    <location>
        <begin position="219"/>
        <end position="229"/>
    </location>
</feature>
<keyword evidence="2" id="KW-1133">Transmembrane helix</keyword>
<dbReference type="Pfam" id="PF00293">
    <property type="entry name" value="NUDIX"/>
    <property type="match status" value="1"/>
</dbReference>
<evidence type="ECO:0000313" key="4">
    <source>
        <dbReference type="EMBL" id="OMJ29027.1"/>
    </source>
</evidence>
<dbReference type="PANTHER" id="PTHR12992:SF44">
    <property type="entry name" value="NUDIX HYDROLASE DOMAIN-CONTAINING PROTEIN"/>
    <property type="match status" value="1"/>
</dbReference>
<dbReference type="Gene3D" id="3.90.79.10">
    <property type="entry name" value="Nucleoside Triphosphate Pyrophosphohydrolase"/>
    <property type="match status" value="1"/>
</dbReference>